<dbReference type="EMBL" id="LCAH01000014">
    <property type="protein sequence ID" value="KKR86390.1"/>
    <property type="molecule type" value="Genomic_DNA"/>
</dbReference>
<dbReference type="PANTHER" id="PTHR11601:SF34">
    <property type="entry name" value="CYSTEINE DESULFURASE"/>
    <property type="match status" value="1"/>
</dbReference>
<evidence type="ECO:0000256" key="6">
    <source>
        <dbReference type="ARBA" id="ARBA00023004"/>
    </source>
</evidence>
<evidence type="ECO:0000256" key="4">
    <source>
        <dbReference type="ARBA" id="ARBA00022723"/>
    </source>
</evidence>
<dbReference type="Gene3D" id="3.90.1150.10">
    <property type="entry name" value="Aspartate Aminotransferase, domain 1"/>
    <property type="match status" value="1"/>
</dbReference>
<evidence type="ECO:0000256" key="3">
    <source>
        <dbReference type="ARBA" id="ARBA00022679"/>
    </source>
</evidence>
<dbReference type="GO" id="GO:0046872">
    <property type="term" value="F:metal ion binding"/>
    <property type="evidence" value="ECO:0007669"/>
    <property type="project" value="UniProtKB-KW"/>
</dbReference>
<dbReference type="PIRSF" id="PIRSF005572">
    <property type="entry name" value="NifS"/>
    <property type="match status" value="1"/>
</dbReference>
<evidence type="ECO:0000256" key="5">
    <source>
        <dbReference type="ARBA" id="ARBA00022898"/>
    </source>
</evidence>
<evidence type="ECO:0000256" key="2">
    <source>
        <dbReference type="ARBA" id="ARBA00006490"/>
    </source>
</evidence>
<dbReference type="InterPro" id="IPR015422">
    <property type="entry name" value="PyrdxlP-dep_Trfase_small"/>
</dbReference>
<dbReference type="FunFam" id="3.40.640.10:FF:000084">
    <property type="entry name" value="IscS-like cysteine desulfurase"/>
    <property type="match status" value="1"/>
</dbReference>
<keyword evidence="5" id="KW-0663">Pyridoxal phosphate</keyword>
<dbReference type="InterPro" id="IPR015421">
    <property type="entry name" value="PyrdxlP-dep_Trfase_major"/>
</dbReference>
<feature type="domain" description="Aminotransferase class V" evidence="9">
    <location>
        <begin position="6"/>
        <end position="374"/>
    </location>
</feature>
<evidence type="ECO:0000259" key="9">
    <source>
        <dbReference type="Pfam" id="PF00266"/>
    </source>
</evidence>
<dbReference type="AlphaFoldDB" id="A0A0G0WPH7"/>
<dbReference type="InterPro" id="IPR016454">
    <property type="entry name" value="Cysteine_dSase"/>
</dbReference>
<accession>A0A0G0WPH7</accession>
<dbReference type="PATRIC" id="fig|1618985.3.peg.891"/>
<gene>
    <name evidence="10" type="ORF">UU35_C0014G0033</name>
</gene>
<evidence type="ECO:0000256" key="1">
    <source>
        <dbReference type="ARBA" id="ARBA00001933"/>
    </source>
</evidence>
<keyword evidence="6" id="KW-0408">Iron</keyword>
<sequence length="399" mass="44111">MSKHFVYLDHAAATPLDPYVFDVMKPYLKEVCGNPSSFHTVGKQAKDAIEVSRETMARLLSARPDEILFTSGGTESDNLAILGSARANKEHGRHLITTAIEHHAVLEACTYLQKKEGFELTILPVNTFGLVDPDQVAQALRPDTIFVSVMMANNEIGTIQPIAEIGNIIRKFRGSNAFPLFHTDACQTVGTFDLNIERLHVDLLTLNGSKMYGPKGIGALYMRRGIKLQPLQFGGAQERGIRPGTEHVAGIVGLAKAFELVQQDREKENERLVRLRDMLIRGILEHIPKTRLNGDPKKRLPNNVNISFLDIEGEALILYLDAKGIYVSTGSACASASLDPSHVILALGVPYEVAHGSVRFTLGHSTTEKDIEYVLDVLPHLVEKLRVMSPVHVEEKYFT</sequence>
<proteinExistence type="inferred from homology"/>
<evidence type="ECO:0000256" key="7">
    <source>
        <dbReference type="ARBA" id="ARBA00023014"/>
    </source>
</evidence>
<reference evidence="10 11" key="1">
    <citation type="journal article" date="2015" name="Nature">
        <title>rRNA introns, odd ribosomes, and small enigmatic genomes across a large radiation of phyla.</title>
        <authorList>
            <person name="Brown C.T."/>
            <person name="Hug L.A."/>
            <person name="Thomas B.C."/>
            <person name="Sharon I."/>
            <person name="Castelle C.J."/>
            <person name="Singh A."/>
            <person name="Wilkins M.J."/>
            <person name="Williams K.H."/>
            <person name="Banfield J.F."/>
        </authorList>
    </citation>
    <scope>NUCLEOTIDE SEQUENCE [LARGE SCALE GENOMIC DNA]</scope>
</reference>
<dbReference type="InterPro" id="IPR000192">
    <property type="entry name" value="Aminotrans_V_dom"/>
</dbReference>
<name>A0A0G0WPH7_9BACT</name>
<dbReference type="SUPFAM" id="SSF53383">
    <property type="entry name" value="PLP-dependent transferases"/>
    <property type="match status" value="1"/>
</dbReference>
<dbReference type="Proteomes" id="UP000034616">
    <property type="component" value="Unassembled WGS sequence"/>
</dbReference>
<dbReference type="InterPro" id="IPR015424">
    <property type="entry name" value="PyrdxlP-dep_Trfase"/>
</dbReference>
<comment type="caution">
    <text evidence="10">The sequence shown here is derived from an EMBL/GenBank/DDBJ whole genome shotgun (WGS) entry which is preliminary data.</text>
</comment>
<comment type="catalytic activity">
    <reaction evidence="8">
        <text>(sulfur carrier)-H + L-cysteine = (sulfur carrier)-SH + L-alanine</text>
        <dbReference type="Rhea" id="RHEA:43892"/>
        <dbReference type="Rhea" id="RHEA-COMP:14737"/>
        <dbReference type="Rhea" id="RHEA-COMP:14739"/>
        <dbReference type="ChEBI" id="CHEBI:29917"/>
        <dbReference type="ChEBI" id="CHEBI:35235"/>
        <dbReference type="ChEBI" id="CHEBI:57972"/>
        <dbReference type="ChEBI" id="CHEBI:64428"/>
        <dbReference type="EC" id="2.8.1.7"/>
    </reaction>
</comment>
<dbReference type="Gene3D" id="3.40.640.10">
    <property type="entry name" value="Type I PLP-dependent aspartate aminotransferase-like (Major domain)"/>
    <property type="match status" value="1"/>
</dbReference>
<comment type="similarity">
    <text evidence="2">Belongs to the class-V pyridoxal-phosphate-dependent aminotransferase family. NifS/IscS subfamily.</text>
</comment>
<evidence type="ECO:0000256" key="8">
    <source>
        <dbReference type="ARBA" id="ARBA00050776"/>
    </source>
</evidence>
<dbReference type="GO" id="GO:0031071">
    <property type="term" value="F:cysteine desulfurase activity"/>
    <property type="evidence" value="ECO:0007669"/>
    <property type="project" value="UniProtKB-EC"/>
</dbReference>
<evidence type="ECO:0000313" key="10">
    <source>
        <dbReference type="EMBL" id="KKR86390.1"/>
    </source>
</evidence>
<dbReference type="GO" id="GO:0051536">
    <property type="term" value="F:iron-sulfur cluster binding"/>
    <property type="evidence" value="ECO:0007669"/>
    <property type="project" value="UniProtKB-KW"/>
</dbReference>
<comment type="cofactor">
    <cofactor evidence="1">
        <name>pyridoxal 5'-phosphate</name>
        <dbReference type="ChEBI" id="CHEBI:597326"/>
    </cofactor>
</comment>
<keyword evidence="4" id="KW-0479">Metal-binding</keyword>
<evidence type="ECO:0000313" key="11">
    <source>
        <dbReference type="Proteomes" id="UP000034616"/>
    </source>
</evidence>
<keyword evidence="3" id="KW-0808">Transferase</keyword>
<dbReference type="Gene3D" id="1.10.260.50">
    <property type="match status" value="1"/>
</dbReference>
<organism evidence="10 11">
    <name type="scientific">Candidatus Uhrbacteria bacterium GW2011_GWC2_41_11</name>
    <dbReference type="NCBI Taxonomy" id="1618985"/>
    <lineage>
        <taxon>Bacteria</taxon>
        <taxon>Candidatus Uhriibacteriota</taxon>
    </lineage>
</organism>
<dbReference type="Pfam" id="PF00266">
    <property type="entry name" value="Aminotran_5"/>
    <property type="match status" value="1"/>
</dbReference>
<dbReference type="PANTHER" id="PTHR11601">
    <property type="entry name" value="CYSTEINE DESULFURYLASE FAMILY MEMBER"/>
    <property type="match status" value="1"/>
</dbReference>
<keyword evidence="7" id="KW-0411">Iron-sulfur</keyword>
<protein>
    <submittedName>
        <fullName evidence="10">Cysteine desulfurase</fullName>
    </submittedName>
</protein>